<dbReference type="PATRIC" id="fig|930169.3.peg.1727"/>
<keyword evidence="3 9" id="KW-0813">Transport</keyword>
<dbReference type="AlphaFoldDB" id="K0CBM0"/>
<dbReference type="SUPFAM" id="SSF48452">
    <property type="entry name" value="TPR-like"/>
    <property type="match status" value="1"/>
</dbReference>
<feature type="transmembrane region" description="Helical" evidence="9">
    <location>
        <begin position="334"/>
        <end position="362"/>
    </location>
</feature>
<dbReference type="PANTHER" id="PTHR30413:SF8">
    <property type="entry name" value="TRANSPORT PERMEASE PROTEIN"/>
    <property type="match status" value="1"/>
</dbReference>
<feature type="transmembrane region" description="Helical" evidence="9">
    <location>
        <begin position="265"/>
        <end position="288"/>
    </location>
</feature>
<evidence type="ECO:0000256" key="4">
    <source>
        <dbReference type="ARBA" id="ARBA00022475"/>
    </source>
</evidence>
<organism evidence="11 12">
    <name type="scientific">Alcanivorax dieselolei (strain DSM 16502 / CGMCC 1.3690 / MCCC 1A00001 / B-5)</name>
    <name type="common">Alloalcanivorax dieselolei</name>
    <dbReference type="NCBI Taxonomy" id="930169"/>
    <lineage>
        <taxon>Bacteria</taxon>
        <taxon>Pseudomonadati</taxon>
        <taxon>Pseudomonadota</taxon>
        <taxon>Gammaproteobacteria</taxon>
        <taxon>Oceanospirillales</taxon>
        <taxon>Alcanivoracaceae</taxon>
        <taxon>Alloalcanivorax</taxon>
    </lineage>
</organism>
<dbReference type="GO" id="GO:0140359">
    <property type="term" value="F:ABC-type transporter activity"/>
    <property type="evidence" value="ECO:0007669"/>
    <property type="project" value="InterPro"/>
</dbReference>
<keyword evidence="7 9" id="KW-1133">Transmembrane helix</keyword>
<comment type="caution">
    <text evidence="9">Lacks conserved residue(s) required for the propagation of feature annotation.</text>
</comment>
<accession>K0CBM0</accession>
<dbReference type="eggNOG" id="COG0457">
    <property type="taxonomic scope" value="Bacteria"/>
</dbReference>
<evidence type="ECO:0000256" key="3">
    <source>
        <dbReference type="ARBA" id="ARBA00022448"/>
    </source>
</evidence>
<evidence type="ECO:0000313" key="12">
    <source>
        <dbReference type="Proteomes" id="UP000006286"/>
    </source>
</evidence>
<dbReference type="KEGG" id="adi:B5T_01751"/>
<evidence type="ECO:0000256" key="7">
    <source>
        <dbReference type="ARBA" id="ARBA00022989"/>
    </source>
</evidence>
<evidence type="ECO:0000256" key="9">
    <source>
        <dbReference type="RuleBase" id="RU361157"/>
    </source>
</evidence>
<evidence type="ECO:0000313" key="11">
    <source>
        <dbReference type="EMBL" id="AFT70028.1"/>
    </source>
</evidence>
<comment type="subcellular location">
    <subcellularLocation>
        <location evidence="1 9">Cell inner membrane</location>
        <topology evidence="1 9">Multi-pass membrane protein</topology>
    </subcellularLocation>
</comment>
<dbReference type="HOGENOM" id="CLU_555093_0_0_6"/>
<keyword evidence="6 9" id="KW-0812">Transmembrane</keyword>
<keyword evidence="5" id="KW-0997">Cell inner membrane</keyword>
<dbReference type="Pfam" id="PF14559">
    <property type="entry name" value="TPR_19"/>
    <property type="match status" value="1"/>
</dbReference>
<dbReference type="eggNOG" id="COG1682">
    <property type="taxonomic scope" value="Bacteria"/>
</dbReference>
<reference evidence="11 12" key="1">
    <citation type="journal article" date="2012" name="J. Bacteriol.">
        <title>Complete genome sequence of Alcanivorax dieselolei type strain B5.</title>
        <authorList>
            <person name="Lai Q."/>
            <person name="Li W."/>
            <person name="Shao Z."/>
        </authorList>
    </citation>
    <scope>NUCLEOTIDE SEQUENCE [LARGE SCALE GENOMIC DNA]</scope>
    <source>
        <strain evidence="12">DSM 16502 / CGMCC 1.3690 / B-5</strain>
    </source>
</reference>
<dbReference type="EMBL" id="CP003466">
    <property type="protein sequence ID" value="AFT70028.1"/>
    <property type="molecule type" value="Genomic_DNA"/>
</dbReference>
<sequence length="491" mass="56408">MSENSAFKIDHDLLLKPNDAAQWARDAMAARRWELAARRWATLRAAYPDYPPVWIQGAIAHRHRGRHLEAETLLEEARRRFADHPGGWVQGARTALAAGDLKKAEELLEVARARFPDKAPVWLCSSDLAWAQGNVDIALEHNQYARSRFPDDPGGHSQYAEMAMKSGDWETARERWTEVRALFPDWPAGYRRAAEAEENLGRSREARRLRLAEAHGAEWLEELESEEAKPISPPQRRDWRNFVDLVWTKARLNLKSEANRNHLRYMWWILDPLLYMAVFYVVFGLLLQRGGEGFVAYLLTGLVPFQWFSKTLNQTATSIVAGKGLMHKVRISPLFFPLVGIVQNSGKQLLVFAMLGIFLVLYGLPPTIHWLALLPIVLVQILLMVVVCCLVAMVIPFIRDLSNLVPTGIQFVMFASGIFYTVDRIPTQWQTLFFSNPVANLLYQYRQVLVENQWPEWRMLSWLTLGLLVGLGVVLWMYRRLEPVFPRVVIE</sequence>
<evidence type="ECO:0000259" key="10">
    <source>
        <dbReference type="PROSITE" id="PS51012"/>
    </source>
</evidence>
<dbReference type="PANTHER" id="PTHR30413">
    <property type="entry name" value="INNER MEMBRANE TRANSPORT PERMEASE"/>
    <property type="match status" value="1"/>
</dbReference>
<comment type="similarity">
    <text evidence="2 9">Belongs to the ABC-2 integral membrane protein family.</text>
</comment>
<gene>
    <name evidence="11" type="ordered locus">B5T_01751</name>
</gene>
<keyword evidence="8 9" id="KW-0472">Membrane</keyword>
<dbReference type="RefSeq" id="WP_014994101.1">
    <property type="nucleotide sequence ID" value="NC_018691.1"/>
</dbReference>
<evidence type="ECO:0000256" key="1">
    <source>
        <dbReference type="ARBA" id="ARBA00004429"/>
    </source>
</evidence>
<feature type="domain" description="ABC transmembrane type-2" evidence="10">
    <location>
        <begin position="263"/>
        <end position="481"/>
    </location>
</feature>
<dbReference type="GO" id="GO:0005886">
    <property type="term" value="C:plasma membrane"/>
    <property type="evidence" value="ECO:0007669"/>
    <property type="project" value="UniProtKB-SubCell"/>
</dbReference>
<dbReference type="GO" id="GO:0015920">
    <property type="term" value="P:lipopolysaccharide transport"/>
    <property type="evidence" value="ECO:0007669"/>
    <property type="project" value="TreeGrafter"/>
</dbReference>
<feature type="transmembrane region" description="Helical" evidence="9">
    <location>
        <begin position="404"/>
        <end position="422"/>
    </location>
</feature>
<evidence type="ECO:0000256" key="5">
    <source>
        <dbReference type="ARBA" id="ARBA00022519"/>
    </source>
</evidence>
<feature type="transmembrane region" description="Helical" evidence="9">
    <location>
        <begin position="368"/>
        <end position="397"/>
    </location>
</feature>
<evidence type="ECO:0000256" key="2">
    <source>
        <dbReference type="ARBA" id="ARBA00007783"/>
    </source>
</evidence>
<dbReference type="Proteomes" id="UP000006286">
    <property type="component" value="Chromosome"/>
</dbReference>
<dbReference type="STRING" id="930169.B5T_01751"/>
<name>K0CBM0_ALCDB</name>
<feature type="transmembrane region" description="Helical" evidence="9">
    <location>
        <begin position="459"/>
        <end position="478"/>
    </location>
</feature>
<dbReference type="Pfam" id="PF01061">
    <property type="entry name" value="ABC2_membrane"/>
    <property type="match status" value="1"/>
</dbReference>
<keyword evidence="4 9" id="KW-1003">Cell membrane</keyword>
<dbReference type="PROSITE" id="PS51012">
    <property type="entry name" value="ABC_TM2"/>
    <property type="match status" value="1"/>
</dbReference>
<proteinExistence type="inferred from homology"/>
<evidence type="ECO:0000256" key="6">
    <source>
        <dbReference type="ARBA" id="ARBA00022692"/>
    </source>
</evidence>
<dbReference type="InterPro" id="IPR013525">
    <property type="entry name" value="ABC2_TM"/>
</dbReference>
<keyword evidence="12" id="KW-1185">Reference proteome</keyword>
<dbReference type="InterPro" id="IPR011990">
    <property type="entry name" value="TPR-like_helical_dom_sf"/>
</dbReference>
<dbReference type="Gene3D" id="1.25.40.10">
    <property type="entry name" value="Tetratricopeptide repeat domain"/>
    <property type="match status" value="1"/>
</dbReference>
<dbReference type="InterPro" id="IPR047817">
    <property type="entry name" value="ABC2_TM_bact-type"/>
</dbReference>
<protein>
    <recommendedName>
        <fullName evidence="9">Transport permease protein</fullName>
    </recommendedName>
</protein>
<evidence type="ECO:0000256" key="8">
    <source>
        <dbReference type="ARBA" id="ARBA00023136"/>
    </source>
</evidence>